<keyword evidence="2" id="KW-1185">Reference proteome</keyword>
<evidence type="ECO:0000313" key="3">
    <source>
        <dbReference type="WBParaSite" id="jg26057"/>
    </source>
</evidence>
<feature type="region of interest" description="Disordered" evidence="1">
    <location>
        <begin position="186"/>
        <end position="219"/>
    </location>
</feature>
<protein>
    <submittedName>
        <fullName evidence="3">Uncharacterized protein</fullName>
    </submittedName>
</protein>
<name>A0A915E3F1_9BILA</name>
<dbReference type="WBParaSite" id="jg26057">
    <property type="protein sequence ID" value="jg26057"/>
    <property type="gene ID" value="jg26057"/>
</dbReference>
<dbReference type="AlphaFoldDB" id="A0A915E3F1"/>
<dbReference type="Proteomes" id="UP000887574">
    <property type="component" value="Unplaced"/>
</dbReference>
<evidence type="ECO:0000313" key="2">
    <source>
        <dbReference type="Proteomes" id="UP000887574"/>
    </source>
</evidence>
<proteinExistence type="predicted"/>
<sequence length="219" mass="25515">MLLPKPIKLCTSHRLIMLLHRSCSTSQAGNTRTSSETIAEVRQRVQWREEEEARRRKQPDPEKELLDEVDSIASVMMLKHNQSKYPSFARKRAELQRQMEANKALARVKQSSKSLSFPLAAEKKSEIFQKPKSETAKNLSDHLYDEYVPATAIDLPETELNELPFTFHGYNNDPVEEVQMVFPGQRMRSMKDNPKMNWKKKSHQGQSKKRKQNRCREFG</sequence>
<reference evidence="3" key="1">
    <citation type="submission" date="2022-11" db="UniProtKB">
        <authorList>
            <consortium name="WormBaseParasite"/>
        </authorList>
    </citation>
    <scope>IDENTIFICATION</scope>
</reference>
<accession>A0A915E3F1</accession>
<evidence type="ECO:0000256" key="1">
    <source>
        <dbReference type="SAM" id="MobiDB-lite"/>
    </source>
</evidence>
<organism evidence="2 3">
    <name type="scientific">Ditylenchus dipsaci</name>
    <dbReference type="NCBI Taxonomy" id="166011"/>
    <lineage>
        <taxon>Eukaryota</taxon>
        <taxon>Metazoa</taxon>
        <taxon>Ecdysozoa</taxon>
        <taxon>Nematoda</taxon>
        <taxon>Chromadorea</taxon>
        <taxon>Rhabditida</taxon>
        <taxon>Tylenchina</taxon>
        <taxon>Tylenchomorpha</taxon>
        <taxon>Sphaerularioidea</taxon>
        <taxon>Anguinidae</taxon>
        <taxon>Anguininae</taxon>
        <taxon>Ditylenchus</taxon>
    </lineage>
</organism>
<feature type="compositionally biased region" description="Basic residues" evidence="1">
    <location>
        <begin position="197"/>
        <end position="213"/>
    </location>
</feature>